<dbReference type="Gene3D" id="3.20.20.300">
    <property type="entry name" value="Glycoside hydrolase, family 3, N-terminal domain"/>
    <property type="match status" value="2"/>
</dbReference>
<dbReference type="Gene3D" id="3.40.50.1700">
    <property type="entry name" value="Glycoside hydrolase family 3 C-terminal domain"/>
    <property type="match status" value="1"/>
</dbReference>
<evidence type="ECO:0000256" key="3">
    <source>
        <dbReference type="ARBA" id="ARBA00023295"/>
    </source>
</evidence>
<evidence type="ECO:0000259" key="5">
    <source>
        <dbReference type="Pfam" id="PF00933"/>
    </source>
</evidence>
<dbReference type="InterPro" id="IPR001764">
    <property type="entry name" value="Glyco_hydro_3_N"/>
</dbReference>
<feature type="signal peptide" evidence="4">
    <location>
        <begin position="1"/>
        <end position="30"/>
    </location>
</feature>
<keyword evidence="3" id="KW-0326">Glycosidase</keyword>
<accession>A0A8S9FH60</accession>
<evidence type="ECO:0008006" key="8">
    <source>
        <dbReference type="Google" id="ProtNLM"/>
    </source>
</evidence>
<dbReference type="InterPro" id="IPR002772">
    <property type="entry name" value="Glyco_hydro_3_C"/>
</dbReference>
<dbReference type="GO" id="GO:0031222">
    <property type="term" value="P:arabinan catabolic process"/>
    <property type="evidence" value="ECO:0007669"/>
    <property type="project" value="TreeGrafter"/>
</dbReference>
<dbReference type="Pfam" id="PF01915">
    <property type="entry name" value="Glyco_hydro_3_C"/>
    <property type="match status" value="1"/>
</dbReference>
<dbReference type="GO" id="GO:0045493">
    <property type="term" value="P:xylan catabolic process"/>
    <property type="evidence" value="ECO:0007669"/>
    <property type="project" value="InterPro"/>
</dbReference>
<sequence length="743" mass="79806">MSCNKKSLLFGNKVVVILVFLLCLVHSSESLRPLFACNPANGLTRTLRFCRVNVPIHVRVQDLIGRLTLQEKIRLLVNNAAAVPRLGIGGYEWWSEALHGVSNVGPGAKFGGAFPGATSFPQVITTAASFNQSLWEEIGRVVSDEARAMYNGGVAGLTYWSPNVNILRDPRWGRGQETPGEDPVVAGKYAASYVRGLQGNGAGNRLKVAACCKHYTAYDLDNWNGVDRFHFNAKEKIRLLVNNAAAVPRLGIGGYEWWSEALHGVSDVGPGAKFGGAFPGATSFPQVITTAASFNQSLWEEIGRVVSDEARAMYNGGVAGLTYWSPNVNILRDPRWGRGQETPGEDPVVAGKYAASYVRGLQGNGAGNRLKVAACCKHYTAYDLDNWNGVDRFHFNAKVSKQDLEDTYNVPFKSCVYEGKVASVMCSYNQVNGKPTCADENLLKNTIRGQWRLNGYIVSDCDSVDVFFNQQHYTTTPEEAAAASIKAGLDLDCGPFLAIFTEGAVKKGLLTEYDVNLALANTITVQMRLGMFDGNLGPYASLGPRDVCTLAHRHLALEAAHQGIVLLKNSGRSLPLSPRRHRTVAVIGPNSDVTETMIGNYAGKACTYTTPLQGISRYARTLHQAGCAGVACRGNQGFGAAEAAAREADATVLVMGLDQSIEAETRDRTGLLLPGYQQELVTRVAQASKGPVILVLMSGGPIDVSFAKNNPRVAAIIWAGYPGQAGGAAIANIIFGAVNPGKL</sequence>
<dbReference type="EMBL" id="QGKY02002305">
    <property type="protein sequence ID" value="KAF2532374.1"/>
    <property type="molecule type" value="Genomic_DNA"/>
</dbReference>
<comment type="caution">
    <text evidence="7">The sequence shown here is derived from an EMBL/GenBank/DDBJ whole genome shotgun (WGS) entry which is preliminary data.</text>
</comment>
<dbReference type="PRINTS" id="PR00133">
    <property type="entry name" value="GLHYDRLASE3"/>
</dbReference>
<keyword evidence="2" id="KW-0378">Hydrolase</keyword>
<feature type="domain" description="Glycoside hydrolase family 3 N-terminal" evidence="5">
    <location>
        <begin position="114"/>
        <end position="228"/>
    </location>
</feature>
<keyword evidence="1 4" id="KW-0732">Signal</keyword>
<dbReference type="GO" id="GO:0048046">
    <property type="term" value="C:apoplast"/>
    <property type="evidence" value="ECO:0007669"/>
    <property type="project" value="TreeGrafter"/>
</dbReference>
<dbReference type="InterPro" id="IPR017853">
    <property type="entry name" value="GH"/>
</dbReference>
<dbReference type="AlphaFoldDB" id="A0A8S9FH60"/>
<feature type="chain" id="PRO_5035803720" description="Fibronectin type III-like domain-containing protein" evidence="4">
    <location>
        <begin position="31"/>
        <end position="743"/>
    </location>
</feature>
<dbReference type="InterPro" id="IPR036962">
    <property type="entry name" value="Glyco_hydro_3_N_sf"/>
</dbReference>
<gene>
    <name evidence="7" type="ORF">F2Q70_00032190</name>
</gene>
<evidence type="ECO:0000259" key="6">
    <source>
        <dbReference type="Pfam" id="PF01915"/>
    </source>
</evidence>
<name>A0A8S9FH60_BRACR</name>
<dbReference type="InterPro" id="IPR044993">
    <property type="entry name" value="BXL"/>
</dbReference>
<evidence type="ECO:0000256" key="2">
    <source>
        <dbReference type="ARBA" id="ARBA00022801"/>
    </source>
</evidence>
<feature type="domain" description="Glycoside hydrolase family 3 C-terminal" evidence="6">
    <location>
        <begin position="564"/>
        <end position="742"/>
    </location>
</feature>
<dbReference type="GO" id="GO:0009044">
    <property type="term" value="F:xylan 1,4-beta-xylosidase activity"/>
    <property type="evidence" value="ECO:0007669"/>
    <property type="project" value="InterPro"/>
</dbReference>
<reference evidence="7" key="1">
    <citation type="submission" date="2019-12" db="EMBL/GenBank/DDBJ databases">
        <title>Genome sequencing and annotation of Brassica cretica.</title>
        <authorList>
            <person name="Studholme D.J."/>
            <person name="Sarris P.F."/>
        </authorList>
    </citation>
    <scope>NUCLEOTIDE SEQUENCE</scope>
    <source>
        <strain evidence="7">PFS-102/07</strain>
        <tissue evidence="7">Leaf</tissue>
    </source>
</reference>
<dbReference type="GO" id="GO:0046556">
    <property type="term" value="F:alpha-L-arabinofuranosidase activity"/>
    <property type="evidence" value="ECO:0007669"/>
    <property type="project" value="TreeGrafter"/>
</dbReference>
<proteinExistence type="predicted"/>
<organism evidence="7">
    <name type="scientific">Brassica cretica</name>
    <name type="common">Mustard</name>
    <dbReference type="NCBI Taxonomy" id="69181"/>
    <lineage>
        <taxon>Eukaryota</taxon>
        <taxon>Viridiplantae</taxon>
        <taxon>Streptophyta</taxon>
        <taxon>Embryophyta</taxon>
        <taxon>Tracheophyta</taxon>
        <taxon>Spermatophyta</taxon>
        <taxon>Magnoliopsida</taxon>
        <taxon>eudicotyledons</taxon>
        <taxon>Gunneridae</taxon>
        <taxon>Pentapetalae</taxon>
        <taxon>rosids</taxon>
        <taxon>malvids</taxon>
        <taxon>Brassicales</taxon>
        <taxon>Brassicaceae</taxon>
        <taxon>Brassiceae</taxon>
        <taxon>Brassica</taxon>
    </lineage>
</organism>
<dbReference type="SUPFAM" id="SSF52279">
    <property type="entry name" value="Beta-D-glucan exohydrolase, C-terminal domain"/>
    <property type="match status" value="1"/>
</dbReference>
<dbReference type="InterPro" id="IPR036881">
    <property type="entry name" value="Glyco_hydro_3_C_sf"/>
</dbReference>
<protein>
    <recommendedName>
        <fullName evidence="8">Fibronectin type III-like domain-containing protein</fullName>
    </recommendedName>
</protein>
<evidence type="ECO:0000256" key="1">
    <source>
        <dbReference type="ARBA" id="ARBA00022729"/>
    </source>
</evidence>
<evidence type="ECO:0000313" key="7">
    <source>
        <dbReference type="EMBL" id="KAF2532374.1"/>
    </source>
</evidence>
<dbReference type="PANTHER" id="PTHR42721">
    <property type="entry name" value="SUGAR HYDROLASE-RELATED"/>
    <property type="match status" value="1"/>
</dbReference>
<feature type="domain" description="Glycoside hydrolase family 3 N-terminal" evidence="5">
    <location>
        <begin position="278"/>
        <end position="495"/>
    </location>
</feature>
<dbReference type="Pfam" id="PF00933">
    <property type="entry name" value="Glyco_hydro_3"/>
    <property type="match status" value="2"/>
</dbReference>
<dbReference type="FunFam" id="3.20.20.300:FF:000004">
    <property type="entry name" value="probable beta-D-xylosidase 7"/>
    <property type="match status" value="1"/>
</dbReference>
<dbReference type="SUPFAM" id="SSF51445">
    <property type="entry name" value="(Trans)glycosidases"/>
    <property type="match status" value="2"/>
</dbReference>
<evidence type="ECO:0000256" key="4">
    <source>
        <dbReference type="SAM" id="SignalP"/>
    </source>
</evidence>
<dbReference type="PANTHER" id="PTHR42721:SF8">
    <property type="entry name" value="BETA-D-XYLOSIDASE 1"/>
    <property type="match status" value="1"/>
</dbReference>